<dbReference type="InterPro" id="IPR036322">
    <property type="entry name" value="WD40_repeat_dom_sf"/>
</dbReference>
<feature type="repeat" description="WD" evidence="3">
    <location>
        <begin position="899"/>
        <end position="940"/>
    </location>
</feature>
<accession>A0ABX0DM95</accession>
<evidence type="ECO:0000259" key="5">
    <source>
        <dbReference type="Pfam" id="PF20703"/>
    </source>
</evidence>
<feature type="repeat" description="WD" evidence="3">
    <location>
        <begin position="652"/>
        <end position="693"/>
    </location>
</feature>
<feature type="repeat" description="WD" evidence="3">
    <location>
        <begin position="861"/>
        <end position="893"/>
    </location>
</feature>
<evidence type="ECO:0000313" key="6">
    <source>
        <dbReference type="EMBL" id="NGO42966.1"/>
    </source>
</evidence>
<dbReference type="PRINTS" id="PR00320">
    <property type="entry name" value="GPROTEINBRPT"/>
</dbReference>
<feature type="repeat" description="WD" evidence="3">
    <location>
        <begin position="819"/>
        <end position="853"/>
    </location>
</feature>
<evidence type="ECO:0000313" key="7">
    <source>
        <dbReference type="Proteomes" id="UP001518140"/>
    </source>
</evidence>
<feature type="repeat" description="WD" evidence="3">
    <location>
        <begin position="1072"/>
        <end position="1113"/>
    </location>
</feature>
<dbReference type="InterPro" id="IPR019775">
    <property type="entry name" value="WD40_repeat_CS"/>
</dbReference>
<organism evidence="6 7">
    <name type="scientific">Streptomyces ureilyticus</name>
    <dbReference type="NCBI Taxonomy" id="1775131"/>
    <lineage>
        <taxon>Bacteria</taxon>
        <taxon>Bacillati</taxon>
        <taxon>Actinomycetota</taxon>
        <taxon>Actinomycetes</taxon>
        <taxon>Kitasatosporales</taxon>
        <taxon>Streptomycetaceae</taxon>
        <taxon>Streptomyces</taxon>
    </lineage>
</organism>
<keyword evidence="4" id="KW-1133">Transmembrane helix</keyword>
<evidence type="ECO:0000256" key="1">
    <source>
        <dbReference type="ARBA" id="ARBA00022574"/>
    </source>
</evidence>
<dbReference type="InterPro" id="IPR015943">
    <property type="entry name" value="WD40/YVTN_repeat-like_dom_sf"/>
</dbReference>
<dbReference type="InterPro" id="IPR027417">
    <property type="entry name" value="P-loop_NTPase"/>
</dbReference>
<dbReference type="CDD" id="cd00200">
    <property type="entry name" value="WD40"/>
    <property type="match status" value="3"/>
</dbReference>
<sequence length="1224" mass="132602">MPGRVESPLDPAEGPVQRFAYELRKLRREAGAPTYRDMARKAPYATATLAQAAAGRKLPSLAVTLAYVAACGGDRREWERRWREAAAQRVESYAEDDGVSPYPGLRRFQPEDQERFFGRERLTAQLTELTWARRLVAVVGASGSGKSSLLRAGLIPALRGSTSAEERPAAIRIFAPGPRPARTHGHLLTADGSGTDTADTPETADTVVVVDQFEEVFTLCRDAAERAEFVELLLAALRPERRLRVVIAVRADFFGHCAGYPGLAEALRAATLLVGPMTPRELRESVVRPAASAHLTVERALTARIVEEVSGEPGALPLMSHALLETWRRRRSGRLDLEGYEAAGGVRGAVARTAEEAYQRLPPRQAERARRILLHLVTPDEGTEDTRRTVDRAELDTGNDDGDTEAVLELLVRARLLTLDDGTVDVAHEALITSWPRLRGWIEEDRERLLIHRRLAAAAAEWEALGRDPGALYRGSRLALAEEHFGQGREGDLTEREAAFLTAGLAARDEERRAVLRRSRRLRSLAIALAVLLVAVTSIGVLALQQRRQAVTSRQDAVSRQLASQALELADSQPGTAMLLATEAYRTAPTSEARGALLTMSTHQSYRTDIPAHPGAVSGVAVAPDGTLAAASGDEVRLWDPDRGTRRPLARLTGHDTPLRAVAFSPDGRLLATGGNDADVDLWDVRRRTKTTLRGHKGPVRSVAFSPDGRTAASAADDGTVRLWDLGRRTARETLTVPDGGVNAVAVSPDGRTVAAVGDDGVVRLWSADDGEPLAAMKGHTGSVDTVAFSPDGRLVATAGQDHTVRLWDVADREREAELTGRTKRVRALAFSPDGQTLVTAGDDRTVVLWDMERRIRKAALTGHTSNVYGLAFHPRGTVLASGDESGRVVLWDPARIPLSGHDNQLNDVAFSPDGASVATAGDDGTLVLWDARRRTRQATLERGKGPVHAVAFSPDGRTVAAATGDPGRGTEGSTLTLWKPGSPPVRLTDGHTGRVMGVDFSPDGRMVATVGFDGRVLLWDAQRRSQVAKFESKARWSNSVTFSPDGRLLVSTHSSGAIVWDVARRTRLETLRGHRGWVTDAAFSPDGRTLATAGRDQRAILWNMADRTRRATLDGNTGPALAVAFAPDGRTLATAGAYNAVTLWDTTDREILATLSGHTDLVTALAFSPDGRTLATAADDHTARLWTTDPHRVTTQLCATLDQNLTREEWQRFLPGLPYRRIC</sequence>
<dbReference type="SUPFAM" id="SSF52540">
    <property type="entry name" value="P-loop containing nucleoside triphosphate hydrolases"/>
    <property type="match status" value="1"/>
</dbReference>
<dbReference type="RefSeq" id="WP_165339584.1">
    <property type="nucleotide sequence ID" value="NZ_JAAKZX010000030.1"/>
</dbReference>
<protein>
    <recommendedName>
        <fullName evidence="5">Novel STAND NTPase 1 domain-containing protein</fullName>
    </recommendedName>
</protein>
<feature type="repeat" description="WD" evidence="3">
    <location>
        <begin position="735"/>
        <end position="776"/>
    </location>
</feature>
<dbReference type="InterPro" id="IPR020472">
    <property type="entry name" value="WD40_PAC1"/>
</dbReference>
<evidence type="ECO:0000256" key="3">
    <source>
        <dbReference type="PROSITE-ProRule" id="PRU00221"/>
    </source>
</evidence>
<dbReference type="Pfam" id="PF20703">
    <property type="entry name" value="nSTAND1"/>
    <property type="match status" value="1"/>
</dbReference>
<comment type="caution">
    <text evidence="6">The sequence shown here is derived from an EMBL/GenBank/DDBJ whole genome shotgun (WGS) entry which is preliminary data.</text>
</comment>
<keyword evidence="2" id="KW-0677">Repeat</keyword>
<feature type="repeat" description="WD" evidence="3">
    <location>
        <begin position="693"/>
        <end position="734"/>
    </location>
</feature>
<keyword evidence="1 3" id="KW-0853">WD repeat</keyword>
<dbReference type="PROSITE" id="PS00678">
    <property type="entry name" value="WD_REPEATS_1"/>
    <property type="match status" value="4"/>
</dbReference>
<dbReference type="Proteomes" id="UP001518140">
    <property type="component" value="Unassembled WGS sequence"/>
</dbReference>
<dbReference type="EMBL" id="JAAKZX010000030">
    <property type="protein sequence ID" value="NGO42966.1"/>
    <property type="molecule type" value="Genomic_DNA"/>
</dbReference>
<dbReference type="Gene3D" id="3.40.50.300">
    <property type="entry name" value="P-loop containing nucleotide triphosphate hydrolases"/>
    <property type="match status" value="1"/>
</dbReference>
<dbReference type="InterPro" id="IPR049052">
    <property type="entry name" value="nSTAND1"/>
</dbReference>
<dbReference type="SUPFAM" id="SSF50978">
    <property type="entry name" value="WD40 repeat-like"/>
    <property type="match status" value="2"/>
</dbReference>
<gene>
    <name evidence="6" type="ORF">G6048_12565</name>
</gene>
<dbReference type="PANTHER" id="PTHR19879">
    <property type="entry name" value="TRANSCRIPTION INITIATION FACTOR TFIID"/>
    <property type="match status" value="1"/>
</dbReference>
<dbReference type="Gene3D" id="2.130.10.10">
    <property type="entry name" value="YVTN repeat-like/Quinoprotein amine dehydrogenase"/>
    <property type="match status" value="6"/>
</dbReference>
<evidence type="ECO:0000256" key="2">
    <source>
        <dbReference type="ARBA" id="ARBA00022737"/>
    </source>
</evidence>
<dbReference type="Pfam" id="PF00400">
    <property type="entry name" value="WD40"/>
    <property type="match status" value="13"/>
</dbReference>
<keyword evidence="4" id="KW-0472">Membrane</keyword>
<dbReference type="PROSITE" id="PS50082">
    <property type="entry name" value="WD_REPEATS_2"/>
    <property type="match status" value="11"/>
</dbReference>
<feature type="repeat" description="WD" evidence="3">
    <location>
        <begin position="1156"/>
        <end position="1197"/>
    </location>
</feature>
<dbReference type="InterPro" id="IPR001680">
    <property type="entry name" value="WD40_rpt"/>
</dbReference>
<feature type="repeat" description="WD" evidence="3">
    <location>
        <begin position="777"/>
        <end position="818"/>
    </location>
</feature>
<keyword evidence="4" id="KW-0812">Transmembrane</keyword>
<feature type="repeat" description="WD" evidence="3">
    <location>
        <begin position="989"/>
        <end position="1030"/>
    </location>
</feature>
<feature type="domain" description="Novel STAND NTPase 1" evidence="5">
    <location>
        <begin position="101"/>
        <end position="469"/>
    </location>
</feature>
<dbReference type="PANTHER" id="PTHR19879:SF9">
    <property type="entry name" value="TRANSCRIPTION INITIATION FACTOR TFIID SUBUNIT 5"/>
    <property type="match status" value="1"/>
</dbReference>
<proteinExistence type="predicted"/>
<reference evidence="6 7" key="1">
    <citation type="submission" date="2020-02" db="EMBL/GenBank/DDBJ databases">
        <title>Whole-genome analyses of novel actinobacteria.</title>
        <authorList>
            <person name="Sahin N."/>
            <person name="Tokatli A."/>
        </authorList>
    </citation>
    <scope>NUCLEOTIDE SEQUENCE [LARGE SCALE GENOMIC DNA]</scope>
    <source>
        <strain evidence="6 7">YC419</strain>
    </source>
</reference>
<dbReference type="PROSITE" id="PS50294">
    <property type="entry name" value="WD_REPEATS_REGION"/>
    <property type="match status" value="11"/>
</dbReference>
<evidence type="ECO:0000256" key="4">
    <source>
        <dbReference type="SAM" id="Phobius"/>
    </source>
</evidence>
<dbReference type="SMART" id="SM00320">
    <property type="entry name" value="WD40"/>
    <property type="match status" value="14"/>
</dbReference>
<feature type="transmembrane region" description="Helical" evidence="4">
    <location>
        <begin position="522"/>
        <end position="544"/>
    </location>
</feature>
<name>A0ABX0DM95_9ACTN</name>
<keyword evidence="7" id="KW-1185">Reference proteome</keyword>
<feature type="repeat" description="WD" evidence="3">
    <location>
        <begin position="1114"/>
        <end position="1155"/>
    </location>
</feature>